<evidence type="ECO:0000259" key="1">
    <source>
        <dbReference type="Pfam" id="PF14279"/>
    </source>
</evidence>
<dbReference type="HOGENOM" id="CLU_684812_0_0_5"/>
<evidence type="ECO:0000313" key="2">
    <source>
        <dbReference type="EMBL" id="ABA03525.1"/>
    </source>
</evidence>
<reference evidence="2 3" key="1">
    <citation type="journal article" date="2006" name="Appl. Environ. Microbiol.">
        <title>Genome sequence of the chemolithoautotrophic nitrite-oxidizing bacterium Nitrobacter winogradskyi Nb-255.</title>
        <authorList>
            <person name="Starkenburg S.R."/>
            <person name="Chain P.S."/>
            <person name="Sayavedra-Soto L.A."/>
            <person name="Hauser L."/>
            <person name="Land M.L."/>
            <person name="Larimer F.W."/>
            <person name="Malfatti S.A."/>
            <person name="Klotz M.G."/>
            <person name="Bottomley P.J."/>
            <person name="Arp D.J."/>
            <person name="Hickey W.J."/>
        </authorList>
    </citation>
    <scope>NUCLEOTIDE SEQUENCE [LARGE SCALE GENOMIC DNA]</scope>
    <source>
        <strain evidence="3">ATCC 25391 / DSM 10237 / CIP 104748 / NCIMB 11846 / Nb-255</strain>
    </source>
</reference>
<dbReference type="Pfam" id="PF14279">
    <property type="entry name" value="HNH_5"/>
    <property type="match status" value="1"/>
</dbReference>
<name>Q3SW16_NITWN</name>
<accession>Q3SW16</accession>
<dbReference type="AlphaFoldDB" id="Q3SW16"/>
<evidence type="ECO:0000313" key="3">
    <source>
        <dbReference type="Proteomes" id="UP000002531"/>
    </source>
</evidence>
<dbReference type="eggNOG" id="COG1403">
    <property type="taxonomic scope" value="Bacteria"/>
</dbReference>
<dbReference type="OrthoDB" id="674231at2"/>
<dbReference type="RefSeq" id="WP_011313591.1">
    <property type="nucleotide sequence ID" value="NC_007406.1"/>
</dbReference>
<dbReference type="InterPro" id="IPR029471">
    <property type="entry name" value="HNH_5"/>
</dbReference>
<dbReference type="KEGG" id="nwi:Nwi_0258"/>
<dbReference type="STRING" id="323098.Nwi_0258"/>
<proteinExistence type="predicted"/>
<keyword evidence="3" id="KW-1185">Reference proteome</keyword>
<sequence length="402" mass="44451">MDNPLLCIFCDNALGPDTKPEHILPNALGGRKTTRRVICSDCNNRFGSTIDDALAKQVEIIRNLLQLESGTGKPPPMLRNVQAGTEKVTFRNDGQPELVTPPFTVTERPDGTAEVAITVKTPEELRRFLPHIAARLRMSEDELVKQMEGGTGVVVERRPGEVHHHISFGKEDAIRSVAKSCLVLLATLVGNDAVKSDAFKEARTFVLTGSKEFNEKRVTIDSRPVPGVDDLIRVYGMFFNLIYVRSDSAGRVIGHFTLYNAISWQIVLAEAGGPAECKSGLVSNPLDPTSWSDAIADTVNIPFAWLDAADKGYELERARQRLISMAQYHHDESQQAEIARIVNDVCAKYGIKSDNDPIDPAHQEAIFNEITARLAAHAMHQPYEQRLTADQMKKLLKGESSE</sequence>
<organism evidence="2 3">
    <name type="scientific">Nitrobacter winogradskyi (strain ATCC 25391 / DSM 10237 / CIP 104748 / NCIMB 11846 / Nb-255)</name>
    <dbReference type="NCBI Taxonomy" id="323098"/>
    <lineage>
        <taxon>Bacteria</taxon>
        <taxon>Pseudomonadati</taxon>
        <taxon>Pseudomonadota</taxon>
        <taxon>Alphaproteobacteria</taxon>
        <taxon>Hyphomicrobiales</taxon>
        <taxon>Nitrobacteraceae</taxon>
        <taxon>Nitrobacter</taxon>
    </lineage>
</organism>
<dbReference type="Proteomes" id="UP000002531">
    <property type="component" value="Chromosome"/>
</dbReference>
<protein>
    <recommendedName>
        <fullName evidence="1">HNH endonuclease 5 domain-containing protein</fullName>
    </recommendedName>
</protein>
<gene>
    <name evidence="2" type="ordered locus">Nwi_0258</name>
</gene>
<feature type="domain" description="HNH endonuclease 5" evidence="1">
    <location>
        <begin position="7"/>
        <end position="57"/>
    </location>
</feature>
<dbReference type="EMBL" id="CP000115">
    <property type="protein sequence ID" value="ABA03525.1"/>
    <property type="molecule type" value="Genomic_DNA"/>
</dbReference>